<protein>
    <submittedName>
        <fullName evidence="5">PPR containing plant-like protein</fullName>
    </submittedName>
</protein>
<dbReference type="FunFam" id="1.25.40.10:FF:001095">
    <property type="entry name" value="Pentatricopeptide repeat-containing protein At2g34400"/>
    <property type="match status" value="1"/>
</dbReference>
<reference evidence="5 7" key="2">
    <citation type="journal article" date="2014" name="BMC Genomics">
        <title>An improved genome release (version Mt4.0) for the model legume Medicago truncatula.</title>
        <authorList>
            <person name="Tang H."/>
            <person name="Krishnakumar V."/>
            <person name="Bidwell S."/>
            <person name="Rosen B."/>
            <person name="Chan A."/>
            <person name="Zhou S."/>
            <person name="Gentzbittel L."/>
            <person name="Childs K.L."/>
            <person name="Yandell M."/>
            <person name="Gundlach H."/>
            <person name="Mayer K.F."/>
            <person name="Schwartz D.C."/>
            <person name="Town C.D."/>
        </authorList>
    </citation>
    <scope>GENOME REANNOTATION</scope>
    <source>
        <strain evidence="6 7">cv. Jemalong A17</strain>
    </source>
</reference>
<accession>G7LGW8</accession>
<dbReference type="Pfam" id="PF01535">
    <property type="entry name" value="PPR"/>
    <property type="match status" value="6"/>
</dbReference>
<reference evidence="6" key="3">
    <citation type="submission" date="2015-04" db="UniProtKB">
        <authorList>
            <consortium name="EnsemblPlants"/>
        </authorList>
    </citation>
    <scope>IDENTIFICATION</scope>
    <source>
        <strain evidence="6">cv. Jemalong A17</strain>
    </source>
</reference>
<evidence type="ECO:0000313" key="5">
    <source>
        <dbReference type="EMBL" id="AET03217.2"/>
    </source>
</evidence>
<reference evidence="5 7" key="1">
    <citation type="journal article" date="2011" name="Nature">
        <title>The Medicago genome provides insight into the evolution of rhizobial symbioses.</title>
        <authorList>
            <person name="Young N.D."/>
            <person name="Debelle F."/>
            <person name="Oldroyd G.E."/>
            <person name="Geurts R."/>
            <person name="Cannon S.B."/>
            <person name="Udvardi M.K."/>
            <person name="Benedito V.A."/>
            <person name="Mayer K.F."/>
            <person name="Gouzy J."/>
            <person name="Schoof H."/>
            <person name="Van de Peer Y."/>
            <person name="Proost S."/>
            <person name="Cook D.R."/>
            <person name="Meyers B.C."/>
            <person name="Spannagl M."/>
            <person name="Cheung F."/>
            <person name="De Mita S."/>
            <person name="Krishnakumar V."/>
            <person name="Gundlach H."/>
            <person name="Zhou S."/>
            <person name="Mudge J."/>
            <person name="Bharti A.K."/>
            <person name="Murray J.D."/>
            <person name="Naoumkina M.A."/>
            <person name="Rosen B."/>
            <person name="Silverstein K.A."/>
            <person name="Tang H."/>
            <person name="Rombauts S."/>
            <person name="Zhao P.X."/>
            <person name="Zhou P."/>
            <person name="Barbe V."/>
            <person name="Bardou P."/>
            <person name="Bechner M."/>
            <person name="Bellec A."/>
            <person name="Berger A."/>
            <person name="Berges H."/>
            <person name="Bidwell S."/>
            <person name="Bisseling T."/>
            <person name="Choisne N."/>
            <person name="Couloux A."/>
            <person name="Denny R."/>
            <person name="Deshpande S."/>
            <person name="Dai X."/>
            <person name="Doyle J.J."/>
            <person name="Dudez A.M."/>
            <person name="Farmer A.D."/>
            <person name="Fouteau S."/>
            <person name="Franken C."/>
            <person name="Gibelin C."/>
            <person name="Gish J."/>
            <person name="Goldstein S."/>
            <person name="Gonzalez A.J."/>
            <person name="Green P.J."/>
            <person name="Hallab A."/>
            <person name="Hartog M."/>
            <person name="Hua A."/>
            <person name="Humphray S.J."/>
            <person name="Jeong D.H."/>
            <person name="Jing Y."/>
            <person name="Jocker A."/>
            <person name="Kenton S.M."/>
            <person name="Kim D.J."/>
            <person name="Klee K."/>
            <person name="Lai H."/>
            <person name="Lang C."/>
            <person name="Lin S."/>
            <person name="Macmil S.L."/>
            <person name="Magdelenat G."/>
            <person name="Matthews L."/>
            <person name="McCorrison J."/>
            <person name="Monaghan E.L."/>
            <person name="Mun J.H."/>
            <person name="Najar F.Z."/>
            <person name="Nicholson C."/>
            <person name="Noirot C."/>
            <person name="O'Bleness M."/>
            <person name="Paule C.R."/>
            <person name="Poulain J."/>
            <person name="Prion F."/>
            <person name="Qin B."/>
            <person name="Qu C."/>
            <person name="Retzel E.F."/>
            <person name="Riddle C."/>
            <person name="Sallet E."/>
            <person name="Samain S."/>
            <person name="Samson N."/>
            <person name="Sanders I."/>
            <person name="Saurat O."/>
            <person name="Scarpelli C."/>
            <person name="Schiex T."/>
            <person name="Segurens B."/>
            <person name="Severin A.J."/>
            <person name="Sherrier D.J."/>
            <person name="Shi R."/>
            <person name="Sims S."/>
            <person name="Singer S.R."/>
            <person name="Sinharoy S."/>
            <person name="Sterck L."/>
            <person name="Viollet A."/>
            <person name="Wang B.B."/>
            <person name="Wang K."/>
            <person name="Wang M."/>
            <person name="Wang X."/>
            <person name="Warfsmann J."/>
            <person name="Weissenbach J."/>
            <person name="White D.D."/>
            <person name="White J.D."/>
            <person name="Wiley G.B."/>
            <person name="Wincker P."/>
            <person name="Xing Y."/>
            <person name="Yang L."/>
            <person name="Yao Z."/>
            <person name="Ying F."/>
            <person name="Zhai J."/>
            <person name="Zhou L."/>
            <person name="Zuber A."/>
            <person name="Denarie J."/>
            <person name="Dixon R.A."/>
            <person name="May G.D."/>
            <person name="Schwartz D.C."/>
            <person name="Rogers J."/>
            <person name="Quetier F."/>
            <person name="Town C.D."/>
            <person name="Roe B.A."/>
        </authorList>
    </citation>
    <scope>NUCLEOTIDE SEQUENCE [LARGE SCALE GENOMIC DNA]</scope>
    <source>
        <strain evidence="5">A17</strain>
        <strain evidence="6 7">cv. Jemalong A17</strain>
    </source>
</reference>
<keyword evidence="7" id="KW-1185">Reference proteome</keyword>
<organism evidence="5 7">
    <name type="scientific">Medicago truncatula</name>
    <name type="common">Barrel medic</name>
    <name type="synonym">Medicago tribuloides</name>
    <dbReference type="NCBI Taxonomy" id="3880"/>
    <lineage>
        <taxon>Eukaryota</taxon>
        <taxon>Viridiplantae</taxon>
        <taxon>Streptophyta</taxon>
        <taxon>Embryophyta</taxon>
        <taxon>Tracheophyta</taxon>
        <taxon>Spermatophyta</taxon>
        <taxon>Magnoliopsida</taxon>
        <taxon>eudicotyledons</taxon>
        <taxon>Gunneridae</taxon>
        <taxon>Pentapetalae</taxon>
        <taxon>rosids</taxon>
        <taxon>fabids</taxon>
        <taxon>Fabales</taxon>
        <taxon>Fabaceae</taxon>
        <taxon>Papilionoideae</taxon>
        <taxon>50 kb inversion clade</taxon>
        <taxon>NPAAA clade</taxon>
        <taxon>Hologalegina</taxon>
        <taxon>IRL clade</taxon>
        <taxon>Trifolieae</taxon>
        <taxon>Medicago</taxon>
    </lineage>
</organism>
<evidence type="ECO:0000256" key="3">
    <source>
        <dbReference type="PROSITE-ProRule" id="PRU00708"/>
    </source>
</evidence>
<dbReference type="AlphaFoldDB" id="G7LGW8"/>
<dbReference type="GO" id="GO:0004523">
    <property type="term" value="F:RNA-DNA hybrid ribonuclease activity"/>
    <property type="evidence" value="ECO:0007669"/>
    <property type="project" value="InterPro"/>
</dbReference>
<evidence type="ECO:0000313" key="6">
    <source>
        <dbReference type="EnsemblPlants" id="AET03217"/>
    </source>
</evidence>
<evidence type="ECO:0000256" key="1">
    <source>
        <dbReference type="ARBA" id="ARBA00006643"/>
    </source>
</evidence>
<dbReference type="NCBIfam" id="TIGR00756">
    <property type="entry name" value="PPR"/>
    <property type="match status" value="5"/>
</dbReference>
<dbReference type="PANTHER" id="PTHR47926">
    <property type="entry name" value="PENTATRICOPEPTIDE REPEAT-CONTAINING PROTEIN"/>
    <property type="match status" value="1"/>
</dbReference>
<dbReference type="Pfam" id="PF20431">
    <property type="entry name" value="E_motif"/>
    <property type="match status" value="1"/>
</dbReference>
<dbReference type="InterPro" id="IPR002156">
    <property type="entry name" value="RNaseH_domain"/>
</dbReference>
<dbReference type="InterPro" id="IPR002885">
    <property type="entry name" value="PPR_rpt"/>
</dbReference>
<proteinExistence type="inferred from homology"/>
<accession>A0A0C3Y1S4</accession>
<feature type="repeat" description="PPR" evidence="3">
    <location>
        <begin position="74"/>
        <end position="108"/>
    </location>
</feature>
<dbReference type="EnsemblPlants" id="AET03217">
    <property type="protein sequence ID" value="AET03217"/>
    <property type="gene ID" value="MTR_8g066250"/>
</dbReference>
<feature type="repeat" description="PPR" evidence="3">
    <location>
        <begin position="144"/>
        <end position="178"/>
    </location>
</feature>
<feature type="repeat" description="PPR" evidence="3">
    <location>
        <begin position="370"/>
        <end position="404"/>
    </location>
</feature>
<dbReference type="FunFam" id="1.25.40.10:FF:000690">
    <property type="entry name" value="Pentatricopeptide repeat-containing protein"/>
    <property type="match status" value="1"/>
</dbReference>
<dbReference type="Gene3D" id="1.25.40.10">
    <property type="entry name" value="Tetratricopeptide repeat domain"/>
    <property type="match status" value="4"/>
</dbReference>
<evidence type="ECO:0000259" key="4">
    <source>
        <dbReference type="Pfam" id="PF13456"/>
    </source>
</evidence>
<evidence type="ECO:0000256" key="2">
    <source>
        <dbReference type="ARBA" id="ARBA00022737"/>
    </source>
</evidence>
<dbReference type="HOGENOM" id="CLU_002706_0_6_1"/>
<keyword evidence="2" id="KW-0677">Repeat</keyword>
<dbReference type="Pfam" id="PF13456">
    <property type="entry name" value="RVT_3"/>
    <property type="match status" value="1"/>
</dbReference>
<dbReference type="GO" id="GO:0009451">
    <property type="term" value="P:RNA modification"/>
    <property type="evidence" value="ECO:0007669"/>
    <property type="project" value="InterPro"/>
</dbReference>
<dbReference type="InterPro" id="IPR046960">
    <property type="entry name" value="PPR_At4g14850-like_plant"/>
</dbReference>
<feature type="repeat" description="PPR" evidence="3">
    <location>
        <begin position="237"/>
        <end position="271"/>
    </location>
</feature>
<sequence length="728" mass="82189">MVVLNPVQRIVEEKFITLLRSCKNYERLHQIQAQIVTHGLEHNDFVAPNFITTCSRFKRIHHARKLFDKIPQPNTATWNAMFRGYLQNGHHRDTVVLFGELNRIAGMPNCFTFPMIIKSCGKLEGVREGEEVHCCATKHGFKSNSFVATSLIDMYSKKGCVEDAYKVFGEMHERNVVVWTAIINGYILCGDVVSGRRLFDLAPERDVVMWSVLISGYIESKNMAAARELFDKMPNRDTMSWNAMLNGYAVNGEVEMFEKVFDEMPERNVFSWNGLIGGYVKNGLFSETLESFKRMLVEGHVIPNDFTLVAVLSACSRLGALDMGKWVHVYAESIGYKGNLFVGNVLIDMYAKCGVIENAVVVFNCLDRKDIISWNTIINGLAIHGHAPDALGMFDRMKSEGEEPDGVTFVGILSACTHMGLVKDGFLYFKSMVDHYSIVPQIEHYGCMVDLLGRAGLLDQALNFIRKMPIEPDAVIWAALLGACRLYKNVEIAELALQRLIELEPNNPANFVMVSNIYKDLGRSEDVARLKIAMRDTGFRKLPGCSVIECNDSVVEFYSLDERHSETESIYRVLKGLTMLLRSHGYVPNLSDVAHGLGVGLWDPTIHSALLLQYNSVREVIFPVLAILPDDHSRTLLEEVVSRAQGVWKAWNRALLNTARLVHLSYVAVLRDDTGAVFTVFCGWYRPLIMVQEGEALKLMYALKWAQDHNLQNVEFEIDFKILTDAVI</sequence>
<dbReference type="InterPro" id="IPR046848">
    <property type="entry name" value="E_motif"/>
</dbReference>
<comment type="similarity">
    <text evidence="1">Belongs to the PPR family. PCMP-H subfamily.</text>
</comment>
<evidence type="ECO:0000313" key="7">
    <source>
        <dbReference type="Proteomes" id="UP000002051"/>
    </source>
</evidence>
<name>G7LGW8_MEDTR</name>
<dbReference type="FunFam" id="1.25.40.10:FF:003137">
    <property type="entry name" value="Uncharacterized protein"/>
    <property type="match status" value="1"/>
</dbReference>
<dbReference type="PANTHER" id="PTHR47926:SF371">
    <property type="entry name" value="TETRATRICOPEPTIDE REPEAT-LIKE SUPERFAMILY PROTEIN"/>
    <property type="match status" value="1"/>
</dbReference>
<dbReference type="EMBL" id="CM001224">
    <property type="protein sequence ID" value="AET03217.2"/>
    <property type="molecule type" value="Genomic_DNA"/>
</dbReference>
<dbReference type="Proteomes" id="UP000002051">
    <property type="component" value="Chromosome 8"/>
</dbReference>
<gene>
    <name evidence="5" type="ordered locus">MTR_8g066250</name>
</gene>
<dbReference type="PaxDb" id="3880-AET03217"/>
<feature type="repeat" description="PPR" evidence="3">
    <location>
        <begin position="206"/>
        <end position="236"/>
    </location>
</feature>
<dbReference type="InterPro" id="IPR011990">
    <property type="entry name" value="TPR-like_helical_dom_sf"/>
</dbReference>
<dbReference type="Pfam" id="PF13041">
    <property type="entry name" value="PPR_2"/>
    <property type="match status" value="2"/>
</dbReference>
<feature type="domain" description="RNase H type-1" evidence="4">
    <location>
        <begin position="667"/>
        <end position="727"/>
    </location>
</feature>
<dbReference type="PROSITE" id="PS51375">
    <property type="entry name" value="PPR"/>
    <property type="match status" value="5"/>
</dbReference>
<dbReference type="eggNOG" id="KOG4197">
    <property type="taxonomic scope" value="Eukaryota"/>
</dbReference>
<dbReference type="GO" id="GO:0003729">
    <property type="term" value="F:mRNA binding"/>
    <property type="evidence" value="ECO:0007669"/>
    <property type="project" value="UniProtKB-ARBA"/>
</dbReference>